<sequence>MNDSSSTLPSILILSDSHGRNLEANIITPHYRVKTHSISGLQWINRYDNTLCLFSLIQQDQFSSLICSSTYVLFLLGTNSLRIMSATEVINQVDEILQFLYSRYHHLITRKIIITTCLPCLKPTKRFSSTFLLKKNIDDYNALLLSLSIKLNFLYLDLNITHDWLSHDMMHVHYNYRLDFSNIIFNFLNALHLDDDIYENNKHRSASAIKRRNKQRNLKLKEIQKSYTISRDVSPLWSYAYLKTFLKYHTIQYASLSIMKNNILNLRFNNLYHLQFADHALPTNTFDCEHFSRWIDQNP</sequence>
<evidence type="ECO:0000313" key="2">
    <source>
        <dbReference type="Proteomes" id="UP000663855"/>
    </source>
</evidence>
<name>A0A814IFJ7_9BILA</name>
<proteinExistence type="predicted"/>
<dbReference type="Proteomes" id="UP000663855">
    <property type="component" value="Unassembled WGS sequence"/>
</dbReference>
<comment type="caution">
    <text evidence="1">The sequence shown here is derived from an EMBL/GenBank/DDBJ whole genome shotgun (WGS) entry which is preliminary data.</text>
</comment>
<gene>
    <name evidence="1" type="ORF">CJN711_LOCUS3428</name>
</gene>
<dbReference type="AlphaFoldDB" id="A0A814IFJ7"/>
<organism evidence="1 2">
    <name type="scientific">Rotaria magnacalcarata</name>
    <dbReference type="NCBI Taxonomy" id="392030"/>
    <lineage>
        <taxon>Eukaryota</taxon>
        <taxon>Metazoa</taxon>
        <taxon>Spiralia</taxon>
        <taxon>Gnathifera</taxon>
        <taxon>Rotifera</taxon>
        <taxon>Eurotatoria</taxon>
        <taxon>Bdelloidea</taxon>
        <taxon>Philodinida</taxon>
        <taxon>Philodinidae</taxon>
        <taxon>Rotaria</taxon>
    </lineage>
</organism>
<evidence type="ECO:0000313" key="1">
    <source>
        <dbReference type="EMBL" id="CAF1023334.1"/>
    </source>
</evidence>
<accession>A0A814IFJ7</accession>
<dbReference type="EMBL" id="CAJNOV010000439">
    <property type="protein sequence ID" value="CAF1023334.1"/>
    <property type="molecule type" value="Genomic_DNA"/>
</dbReference>
<reference evidence="1" key="1">
    <citation type="submission" date="2021-02" db="EMBL/GenBank/DDBJ databases">
        <authorList>
            <person name="Nowell W R."/>
        </authorList>
    </citation>
    <scope>NUCLEOTIDE SEQUENCE</scope>
</reference>
<dbReference type="SUPFAM" id="SSF52266">
    <property type="entry name" value="SGNH hydrolase"/>
    <property type="match status" value="1"/>
</dbReference>
<protein>
    <submittedName>
        <fullName evidence="1">Uncharacterized protein</fullName>
    </submittedName>
</protein>